<keyword evidence="3" id="KW-1185">Reference proteome</keyword>
<evidence type="ECO:0000259" key="1">
    <source>
        <dbReference type="Pfam" id="PF06985"/>
    </source>
</evidence>
<evidence type="ECO:0000313" key="3">
    <source>
        <dbReference type="Proteomes" id="UP001281614"/>
    </source>
</evidence>
<organism evidence="2 3">
    <name type="scientific">Colletotrichum kahawae</name>
    <name type="common">Coffee berry disease fungus</name>
    <dbReference type="NCBI Taxonomy" id="34407"/>
    <lineage>
        <taxon>Eukaryota</taxon>
        <taxon>Fungi</taxon>
        <taxon>Dikarya</taxon>
        <taxon>Ascomycota</taxon>
        <taxon>Pezizomycotina</taxon>
        <taxon>Sordariomycetes</taxon>
        <taxon>Hypocreomycetidae</taxon>
        <taxon>Glomerellales</taxon>
        <taxon>Glomerellaceae</taxon>
        <taxon>Colletotrichum</taxon>
        <taxon>Colletotrichum gloeosporioides species complex</taxon>
    </lineage>
</organism>
<reference evidence="2" key="1">
    <citation type="submission" date="2023-02" db="EMBL/GenBank/DDBJ databases">
        <title>Colletotrichum kahawae CIFC_Que2 genome sequencing and assembly.</title>
        <authorList>
            <person name="Baroncelli R."/>
        </authorList>
    </citation>
    <scope>NUCLEOTIDE SEQUENCE</scope>
    <source>
        <strain evidence="2">CIFC_Que2</strain>
    </source>
</reference>
<dbReference type="PANTHER" id="PTHR10622">
    <property type="entry name" value="HET DOMAIN-CONTAINING PROTEIN"/>
    <property type="match status" value="1"/>
</dbReference>
<protein>
    <submittedName>
        <fullName evidence="2">Het domain protein</fullName>
    </submittedName>
</protein>
<name>A0AAD9YQF6_COLKA</name>
<dbReference type="Proteomes" id="UP001281614">
    <property type="component" value="Unassembled WGS sequence"/>
</dbReference>
<dbReference type="InterPro" id="IPR010730">
    <property type="entry name" value="HET"/>
</dbReference>
<dbReference type="AlphaFoldDB" id="A0AAD9YQF6"/>
<comment type="caution">
    <text evidence="2">The sequence shown here is derived from an EMBL/GenBank/DDBJ whole genome shotgun (WGS) entry which is preliminary data.</text>
</comment>
<gene>
    <name evidence="2" type="ORF">CKAH01_12619</name>
</gene>
<proteinExistence type="predicted"/>
<accession>A0AAD9YQF6</accession>
<feature type="domain" description="Heterokaryon incompatibility" evidence="1">
    <location>
        <begin position="25"/>
        <end position="128"/>
    </location>
</feature>
<dbReference type="EMBL" id="VYYT01000032">
    <property type="protein sequence ID" value="KAK2775957.1"/>
    <property type="molecule type" value="Genomic_DNA"/>
</dbReference>
<evidence type="ECO:0000313" key="2">
    <source>
        <dbReference type="EMBL" id="KAK2775957.1"/>
    </source>
</evidence>
<dbReference type="PANTHER" id="PTHR10622:SF10">
    <property type="entry name" value="HET DOMAIN-CONTAINING PROTEIN"/>
    <property type="match status" value="1"/>
</dbReference>
<sequence>MRLINVSNLESLRLVEFLGDLPKEYAIVSHTWGPDEITFEKFNALSATSSLANISRDDEAKTQSPPGLSKIRNAAALAKKQGFDYLWVDTCCINKESSAELSESINSMYQWYQKASICYAFLSDVDERRSLEKSRWFTRGWTLQELIAPRIVEFYDSTWFHIATKQTGSKSFCRTLSNITGVDLDVLSGTIPLRDISAADRMRWAASRETKRLEDMAYCLLGIFNVNMPLLYGEGRRAFIRLQE</sequence>
<dbReference type="Pfam" id="PF06985">
    <property type="entry name" value="HET"/>
    <property type="match status" value="1"/>
</dbReference>